<keyword evidence="8" id="KW-0812">Transmembrane</keyword>
<evidence type="ECO:0000259" key="18">
    <source>
        <dbReference type="PROSITE" id="PS50112"/>
    </source>
</evidence>
<dbReference type="PROSITE" id="PS50109">
    <property type="entry name" value="HIS_KIN"/>
    <property type="match status" value="1"/>
</dbReference>
<dbReference type="InterPro" id="IPR001789">
    <property type="entry name" value="Sig_transdc_resp-reg_receiver"/>
</dbReference>
<evidence type="ECO:0000313" key="20">
    <source>
        <dbReference type="EMBL" id="KAA9040493.1"/>
    </source>
</evidence>
<dbReference type="InterPro" id="IPR000700">
    <property type="entry name" value="PAS-assoc_C"/>
</dbReference>
<feature type="domain" description="PAC" evidence="19">
    <location>
        <begin position="1294"/>
        <end position="1346"/>
    </location>
</feature>
<dbReference type="Gene3D" id="3.30.450.20">
    <property type="entry name" value="PAS domain"/>
    <property type="match status" value="7"/>
</dbReference>
<name>A0A5J5IJD6_9BACT</name>
<evidence type="ECO:0000256" key="9">
    <source>
        <dbReference type="ARBA" id="ARBA00022737"/>
    </source>
</evidence>
<evidence type="ECO:0000256" key="2">
    <source>
        <dbReference type="ARBA" id="ARBA00004429"/>
    </source>
</evidence>
<gene>
    <name evidence="20" type="ORF">FW778_00115</name>
</gene>
<dbReference type="SMART" id="SM00065">
    <property type="entry name" value="GAF"/>
    <property type="match status" value="2"/>
</dbReference>
<dbReference type="Gene3D" id="3.40.50.2300">
    <property type="match status" value="1"/>
</dbReference>
<dbReference type="Gene3D" id="3.30.450.40">
    <property type="match status" value="2"/>
</dbReference>
<accession>A0A5J5IJD6</accession>
<dbReference type="InterPro" id="IPR036890">
    <property type="entry name" value="HATPase_C_sf"/>
</dbReference>
<feature type="domain" description="PAC" evidence="19">
    <location>
        <begin position="332"/>
        <end position="382"/>
    </location>
</feature>
<evidence type="ECO:0000256" key="6">
    <source>
        <dbReference type="ARBA" id="ARBA00022553"/>
    </source>
</evidence>
<evidence type="ECO:0000313" key="21">
    <source>
        <dbReference type="Proteomes" id="UP000326903"/>
    </source>
</evidence>
<feature type="domain" description="PAC" evidence="19">
    <location>
        <begin position="1167"/>
        <end position="1219"/>
    </location>
</feature>
<organism evidence="20 21">
    <name type="scientific">Ginsengibacter hankyongi</name>
    <dbReference type="NCBI Taxonomy" id="2607284"/>
    <lineage>
        <taxon>Bacteria</taxon>
        <taxon>Pseudomonadati</taxon>
        <taxon>Bacteroidota</taxon>
        <taxon>Chitinophagia</taxon>
        <taxon>Chitinophagales</taxon>
        <taxon>Chitinophagaceae</taxon>
        <taxon>Ginsengibacter</taxon>
    </lineage>
</organism>
<evidence type="ECO:0000256" key="14">
    <source>
        <dbReference type="PROSITE-ProRule" id="PRU00169"/>
    </source>
</evidence>
<comment type="catalytic activity">
    <reaction evidence="1">
        <text>ATP + protein L-histidine = ADP + protein N-phospho-L-histidine.</text>
        <dbReference type="EC" id="2.7.13.3"/>
    </reaction>
</comment>
<dbReference type="InterPro" id="IPR035965">
    <property type="entry name" value="PAS-like_dom_sf"/>
</dbReference>
<dbReference type="Pfam" id="PF13185">
    <property type="entry name" value="GAF_2"/>
    <property type="match status" value="2"/>
</dbReference>
<feature type="domain" description="PAC" evidence="19">
    <location>
        <begin position="1042"/>
        <end position="1093"/>
    </location>
</feature>
<dbReference type="RefSeq" id="WP_150412552.1">
    <property type="nucleotide sequence ID" value="NZ_VYQF01000001.1"/>
</dbReference>
<dbReference type="SMART" id="SM00086">
    <property type="entry name" value="PAC"/>
    <property type="match status" value="5"/>
</dbReference>
<dbReference type="PANTHER" id="PTHR43304">
    <property type="entry name" value="PHYTOCHROME-LIKE PROTEIN CPH1"/>
    <property type="match status" value="1"/>
</dbReference>
<proteinExistence type="predicted"/>
<evidence type="ECO:0000256" key="5">
    <source>
        <dbReference type="ARBA" id="ARBA00022519"/>
    </source>
</evidence>
<evidence type="ECO:0000256" key="10">
    <source>
        <dbReference type="ARBA" id="ARBA00022741"/>
    </source>
</evidence>
<dbReference type="PROSITE" id="PS50110">
    <property type="entry name" value="RESPONSE_REGULATORY"/>
    <property type="match status" value="1"/>
</dbReference>
<feature type="coiled-coil region" evidence="15">
    <location>
        <begin position="1337"/>
        <end position="1364"/>
    </location>
</feature>
<dbReference type="SMART" id="SM00091">
    <property type="entry name" value="PAS"/>
    <property type="match status" value="7"/>
</dbReference>
<feature type="domain" description="PAS" evidence="18">
    <location>
        <begin position="967"/>
        <end position="1040"/>
    </location>
</feature>
<keyword evidence="21" id="KW-1185">Reference proteome</keyword>
<dbReference type="CDD" id="cd00156">
    <property type="entry name" value="REC"/>
    <property type="match status" value="1"/>
</dbReference>
<reference evidence="20 21" key="1">
    <citation type="submission" date="2019-09" db="EMBL/GenBank/DDBJ databases">
        <title>Draft genome sequence of Ginsengibacter sp. BR5-29.</title>
        <authorList>
            <person name="Im W.-T."/>
        </authorList>
    </citation>
    <scope>NUCLEOTIDE SEQUENCE [LARGE SCALE GENOMIC DNA]</scope>
    <source>
        <strain evidence="20 21">BR5-29</strain>
    </source>
</reference>
<dbReference type="SUPFAM" id="SSF55874">
    <property type="entry name" value="ATPase domain of HSP90 chaperone/DNA topoisomerase II/histidine kinase"/>
    <property type="match status" value="1"/>
</dbReference>
<dbReference type="GO" id="GO:0046983">
    <property type="term" value="F:protein dimerization activity"/>
    <property type="evidence" value="ECO:0007669"/>
    <property type="project" value="InterPro"/>
</dbReference>
<dbReference type="PROSITE" id="PS50112">
    <property type="entry name" value="PAS"/>
    <property type="match status" value="4"/>
</dbReference>
<keyword evidence="10" id="KW-0547">Nucleotide-binding</keyword>
<evidence type="ECO:0000256" key="11">
    <source>
        <dbReference type="ARBA" id="ARBA00022777"/>
    </source>
</evidence>
<dbReference type="PROSITE" id="PS50113">
    <property type="entry name" value="PAC"/>
    <property type="match status" value="4"/>
</dbReference>
<dbReference type="InterPro" id="IPR011712">
    <property type="entry name" value="Sig_transdc_His_kin_sub3_dim/P"/>
</dbReference>
<feature type="domain" description="Response regulatory" evidence="17">
    <location>
        <begin position="6"/>
        <end position="122"/>
    </location>
</feature>
<dbReference type="Pfam" id="PF02518">
    <property type="entry name" value="HATPase_c"/>
    <property type="match status" value="1"/>
</dbReference>
<dbReference type="SUPFAM" id="SSF52172">
    <property type="entry name" value="CheY-like"/>
    <property type="match status" value="1"/>
</dbReference>
<dbReference type="InterPro" id="IPR003594">
    <property type="entry name" value="HATPase_dom"/>
</dbReference>
<dbReference type="EC" id="2.7.13.3" evidence="3"/>
<dbReference type="Pfam" id="PF13426">
    <property type="entry name" value="PAS_9"/>
    <property type="match status" value="2"/>
</dbReference>
<dbReference type="InterPro" id="IPR000014">
    <property type="entry name" value="PAS"/>
</dbReference>
<dbReference type="PANTHER" id="PTHR43304:SF1">
    <property type="entry name" value="PAC DOMAIN-CONTAINING PROTEIN"/>
    <property type="match status" value="1"/>
</dbReference>
<sequence length="1564" mass="178012">MPPYLKILVLENNEADVTRTRSVLQQAKINFEVKAVDSKATFIAALDNFHPDVILANHCVKHFDAIQALELKNEKKYNVPFILVTDSVSEIFAAKIIKFGADDYLLKKDLSFLPGAIESALQQEKYISPKVKESELLQKSLSRNTSFLNAIPDLIFVMDRHGVFTDFQPSRDIEAYTRPEHFLGKKCTEILPAQLAADTLQNIATVLQGGTLPIHEYQMVYPDGIHEFEARYAAISESEVLTIVRDITLQKKFAQKIIKEKAVSESIINSLPGIFYMFSEDGKFLRWNKNFEKVTEYTGEEINNMQPLSLIDTNEKPKMERTLARVFEMGEDTVEANILSKSGKKTFFFFTGQKIEYEGQQCIAGVGIDLSERKMAEEALARNEEKFRTLVEQATDGITIADQNYRFTEINGQFCKITGYSREELLHMKMTDLPLVRPENLDVKYKALKEGESVITERLLKRKNGNTVLVEINATLLPNGYYLSFVRNIKERKKNKDLLEGEKEVMEMIAIGKPLKEILHTIALNYESICENTICSILLINKEGSQLLHGAGPSLPPNYNNSIDGTFIGAEAGSCGTAAFKKQRIIVPNIASDPLWANYRHLALQHGLKSCWSSPIFDKGNKVLATFAIYSREARNPGKEELKLIDRATNMVRIALERYTNEIELKEREEKFRILVERVSDAFVALDTNWNYIYVNKKAGELLGRDPEYLVGKNIWKEFPQSIGKPFHLAYTRAMKEQRQITLSEYFPTFDKWFENNLYPSPEGLSVYFKDITQQKVTEQKIVKSNRLYYFLSQFNQMIVYAGNEKTLFKEACKIAVNIGKFRMAWVGIINEKTLDLEPFVYDGMERGYLSEITVKADHSRPEGQGPSGTSIAKGKTVTCNDIETDPKMALWKSAALKRNYHSNIGLPIKKFGKVIGVFTLYADAKNFFDEEEIALLEGATRNISFALEVFEKEAMQKLAEEEIIKSNKQFQNLVENISGVYWVNNLDTHETLYISPSYETIWGRKCEDIYSNPDDFIDAVHPDDKEQVLDTYQTICKTPTINITYRIIRPDGNIRWIAAKIKIVVDSGGNKLEYGYAEDITEKKIVESELAESENRLKTILQNEPECVKLLDEKGNLLDMNPAGLAMIEADNLEMVKGKKMTNIINKPYIATFAELIENVFKGSQGKMEFEITGLKGTHRWLETHAVPLKNAAGEIISLLGVTRDITDRKVAEENEKELTQKVLKGAEIAHFGFIDWNLVTNEMNLSQQANEIYGISEEHLDYAAFIDKIVHPEDVMSVHANVELALQSVKDYNIDHRIVCPDGSIKWVNARGELYRDEAGKPMRMFGTILDITDNKNAELQIKIYNDQLRLLTNHLQNIREEERNRIGREIHDELGQQLTAIKMDVSWIHKNTTDKKEAINIKLKNIIALLDGSNQSVRKILSELRPGILDNNGLSEAMEWHAKQFTATTNIPVVITNSEKDLKFHEDIATCIFRIFQESLTNIMRYAHAKNVLISLNVINKEIIMDIQDNGIGFDASSVQGRKTFGILGMRERVRSLDGEFELTSARGKGTKISIRLPYMP</sequence>
<keyword evidence="15" id="KW-0175">Coiled coil</keyword>
<keyword evidence="11" id="KW-0418">Kinase</keyword>
<feature type="domain" description="PAS" evidence="18">
    <location>
        <begin position="260"/>
        <end position="330"/>
    </location>
</feature>
<keyword evidence="5" id="KW-0997">Cell inner membrane</keyword>
<dbReference type="Pfam" id="PF08447">
    <property type="entry name" value="PAS_3"/>
    <property type="match status" value="2"/>
</dbReference>
<comment type="subcellular location">
    <subcellularLocation>
        <location evidence="2">Cell inner membrane</location>
        <topology evidence="2">Multi-pass membrane protein</topology>
    </subcellularLocation>
</comment>
<keyword evidence="9" id="KW-0677">Repeat</keyword>
<evidence type="ECO:0000256" key="7">
    <source>
        <dbReference type="ARBA" id="ARBA00022679"/>
    </source>
</evidence>
<dbReference type="Pfam" id="PF08448">
    <property type="entry name" value="PAS_4"/>
    <property type="match status" value="3"/>
</dbReference>
<dbReference type="Pfam" id="PF07730">
    <property type="entry name" value="HisKA_3"/>
    <property type="match status" value="1"/>
</dbReference>
<evidence type="ECO:0000256" key="8">
    <source>
        <dbReference type="ARBA" id="ARBA00022692"/>
    </source>
</evidence>
<feature type="domain" description="Histidine kinase" evidence="16">
    <location>
        <begin position="1372"/>
        <end position="1564"/>
    </location>
</feature>
<dbReference type="InterPro" id="IPR013656">
    <property type="entry name" value="PAS_4"/>
</dbReference>
<dbReference type="GO" id="GO:0000166">
    <property type="term" value="F:nucleotide binding"/>
    <property type="evidence" value="ECO:0007669"/>
    <property type="project" value="UniProtKB-KW"/>
</dbReference>
<dbReference type="EMBL" id="VYQF01000001">
    <property type="protein sequence ID" value="KAA9040493.1"/>
    <property type="molecule type" value="Genomic_DNA"/>
</dbReference>
<dbReference type="SUPFAM" id="SSF55785">
    <property type="entry name" value="PYP-like sensor domain (PAS domain)"/>
    <property type="match status" value="7"/>
</dbReference>
<dbReference type="InterPro" id="IPR052162">
    <property type="entry name" value="Sensor_kinase/Photoreceptor"/>
</dbReference>
<dbReference type="Gene3D" id="2.10.70.100">
    <property type="match status" value="1"/>
</dbReference>
<dbReference type="Proteomes" id="UP000326903">
    <property type="component" value="Unassembled WGS sequence"/>
</dbReference>
<dbReference type="Gene3D" id="3.30.565.10">
    <property type="entry name" value="Histidine kinase-like ATPase, C-terminal domain"/>
    <property type="match status" value="1"/>
</dbReference>
<keyword evidence="4" id="KW-1003">Cell membrane</keyword>
<comment type="caution">
    <text evidence="14">Lacks conserved residue(s) required for the propagation of feature annotation.</text>
</comment>
<dbReference type="CDD" id="cd16917">
    <property type="entry name" value="HATPase_UhpB-NarQ-NarX-like"/>
    <property type="match status" value="1"/>
</dbReference>
<dbReference type="NCBIfam" id="TIGR00229">
    <property type="entry name" value="sensory_box"/>
    <property type="match status" value="6"/>
</dbReference>
<evidence type="ECO:0000256" key="3">
    <source>
        <dbReference type="ARBA" id="ARBA00012438"/>
    </source>
</evidence>
<dbReference type="FunFam" id="2.10.70.100:FF:000001">
    <property type="entry name" value="Sensory transduction histidine kinase"/>
    <property type="match status" value="1"/>
</dbReference>
<dbReference type="GO" id="GO:0005886">
    <property type="term" value="C:plasma membrane"/>
    <property type="evidence" value="ECO:0007669"/>
    <property type="project" value="UniProtKB-SubCell"/>
</dbReference>
<dbReference type="CDD" id="cd00130">
    <property type="entry name" value="PAS"/>
    <property type="match status" value="7"/>
</dbReference>
<keyword evidence="6" id="KW-0597">Phosphoprotein</keyword>
<feature type="domain" description="PAS" evidence="18">
    <location>
        <begin position="668"/>
        <end position="719"/>
    </location>
</feature>
<dbReference type="InterPro" id="IPR003018">
    <property type="entry name" value="GAF"/>
</dbReference>
<dbReference type="Gene3D" id="1.20.5.1930">
    <property type="match status" value="1"/>
</dbReference>
<dbReference type="Pfam" id="PF00072">
    <property type="entry name" value="Response_reg"/>
    <property type="match status" value="1"/>
</dbReference>
<dbReference type="InterPro" id="IPR005467">
    <property type="entry name" value="His_kinase_dom"/>
</dbReference>
<dbReference type="InterPro" id="IPR013655">
    <property type="entry name" value="PAS_fold_3"/>
</dbReference>
<keyword evidence="7" id="KW-0808">Transferase</keyword>
<evidence type="ECO:0000256" key="15">
    <source>
        <dbReference type="SAM" id="Coils"/>
    </source>
</evidence>
<dbReference type="GO" id="GO:0000155">
    <property type="term" value="F:phosphorelay sensor kinase activity"/>
    <property type="evidence" value="ECO:0007669"/>
    <property type="project" value="InterPro"/>
</dbReference>
<evidence type="ECO:0000256" key="1">
    <source>
        <dbReference type="ARBA" id="ARBA00000085"/>
    </source>
</evidence>
<keyword evidence="13" id="KW-0472">Membrane</keyword>
<protein>
    <recommendedName>
        <fullName evidence="3">histidine kinase</fullName>
        <ecNumber evidence="3">2.7.13.3</ecNumber>
    </recommendedName>
</protein>
<evidence type="ECO:0000259" key="17">
    <source>
        <dbReference type="PROSITE" id="PS50110"/>
    </source>
</evidence>
<dbReference type="InterPro" id="IPR011006">
    <property type="entry name" value="CheY-like_superfamily"/>
</dbReference>
<dbReference type="InterPro" id="IPR029016">
    <property type="entry name" value="GAF-like_dom_sf"/>
</dbReference>
<dbReference type="SUPFAM" id="SSF55781">
    <property type="entry name" value="GAF domain-like"/>
    <property type="match status" value="2"/>
</dbReference>
<evidence type="ECO:0000259" key="19">
    <source>
        <dbReference type="PROSITE" id="PS50113"/>
    </source>
</evidence>
<comment type="caution">
    <text evidence="20">The sequence shown here is derived from an EMBL/GenBank/DDBJ whole genome shotgun (WGS) entry which is preliminary data.</text>
</comment>
<evidence type="ECO:0000259" key="16">
    <source>
        <dbReference type="PROSITE" id="PS50109"/>
    </source>
</evidence>
<feature type="domain" description="PAS" evidence="18">
    <location>
        <begin position="383"/>
        <end position="463"/>
    </location>
</feature>
<dbReference type="InterPro" id="IPR001610">
    <property type="entry name" value="PAC"/>
</dbReference>
<evidence type="ECO:0000256" key="13">
    <source>
        <dbReference type="ARBA" id="ARBA00023136"/>
    </source>
</evidence>
<dbReference type="SMART" id="SM00387">
    <property type="entry name" value="HATPase_c"/>
    <property type="match status" value="1"/>
</dbReference>
<keyword evidence="12" id="KW-1133">Transmembrane helix</keyword>
<evidence type="ECO:0000256" key="4">
    <source>
        <dbReference type="ARBA" id="ARBA00022475"/>
    </source>
</evidence>
<evidence type="ECO:0000256" key="12">
    <source>
        <dbReference type="ARBA" id="ARBA00022989"/>
    </source>
</evidence>